<keyword evidence="1" id="KW-0472">Membrane</keyword>
<feature type="transmembrane region" description="Helical" evidence="1">
    <location>
        <begin position="59"/>
        <end position="81"/>
    </location>
</feature>
<dbReference type="PROSITE" id="PS50965">
    <property type="entry name" value="NERD"/>
    <property type="match status" value="1"/>
</dbReference>
<dbReference type="RefSeq" id="WP_075081369.1">
    <property type="nucleotide sequence ID" value="NZ_BDCO01000003.1"/>
</dbReference>
<evidence type="ECO:0000313" key="3">
    <source>
        <dbReference type="EMBL" id="GAT35572.1"/>
    </source>
</evidence>
<dbReference type="InterPro" id="IPR011528">
    <property type="entry name" value="NERD"/>
</dbReference>
<reference evidence="4" key="1">
    <citation type="journal article" date="2017" name="Genome Announc.">
        <title>Draft Genome Sequence of Terrimicrobium sacchariphilum NM-5T, a Facultative Anaerobic Soil Bacterium of the Class Spartobacteria.</title>
        <authorList>
            <person name="Qiu Y.L."/>
            <person name="Tourlousse D.M."/>
            <person name="Matsuura N."/>
            <person name="Ohashi A."/>
            <person name="Sekiguchi Y."/>
        </authorList>
    </citation>
    <scope>NUCLEOTIDE SEQUENCE [LARGE SCALE GENOMIC DNA]</scope>
    <source>
        <strain evidence="4">NM-5</strain>
    </source>
</reference>
<feature type="transmembrane region" description="Helical" evidence="1">
    <location>
        <begin position="6"/>
        <end position="26"/>
    </location>
</feature>
<dbReference type="OrthoDB" id="9813328at2"/>
<dbReference type="Proteomes" id="UP000076023">
    <property type="component" value="Unassembled WGS sequence"/>
</dbReference>
<comment type="caution">
    <text evidence="3">The sequence shown here is derived from an EMBL/GenBank/DDBJ whole genome shotgun (WGS) entry which is preliminary data.</text>
</comment>
<feature type="domain" description="NERD" evidence="2">
    <location>
        <begin position="117"/>
        <end position="244"/>
    </location>
</feature>
<organism evidence="3 4">
    <name type="scientific">Terrimicrobium sacchariphilum</name>
    <dbReference type="NCBI Taxonomy" id="690879"/>
    <lineage>
        <taxon>Bacteria</taxon>
        <taxon>Pseudomonadati</taxon>
        <taxon>Verrucomicrobiota</taxon>
        <taxon>Terrimicrobiia</taxon>
        <taxon>Terrimicrobiales</taxon>
        <taxon>Terrimicrobiaceae</taxon>
        <taxon>Terrimicrobium</taxon>
    </lineage>
</organism>
<proteinExistence type="predicted"/>
<dbReference type="InParanoid" id="A0A146GEM3"/>
<accession>A0A146GEM3</accession>
<keyword evidence="1" id="KW-0812">Transmembrane</keyword>
<name>A0A146GEM3_TERSA</name>
<keyword evidence="1" id="KW-1133">Transmembrane helix</keyword>
<dbReference type="EMBL" id="BDCO01000003">
    <property type="protein sequence ID" value="GAT35572.1"/>
    <property type="molecule type" value="Genomic_DNA"/>
</dbReference>
<evidence type="ECO:0000313" key="4">
    <source>
        <dbReference type="Proteomes" id="UP000076023"/>
    </source>
</evidence>
<gene>
    <name evidence="3" type="ORF">TSACC_3643</name>
</gene>
<keyword evidence="4" id="KW-1185">Reference proteome</keyword>
<sequence length="294" mass="33368">MQAALLFFAGLTPLLGVFGVMFLLIFEYRRRFKTPFSQHLLRPPGESLRLRIDDLSEKLMTDALILLICSMVVGFGLWTVFKHPVTGGVTLAISLPPFLFFSHRLWHRLCLLRDYNLGFLGERAVGEELNSLLADGWSVFHDVEFDEHPGQKTFNVDHVVVGPGGLFAIETKTRRKRVLKPHDHSPNIVVFDGTALEYPWGREDFGIRDARERSQHLSQWLSKSLQTVCSFRPVLALPGWFVKRTGKSDLQVVSGRELGQIFDGLNKRPVMDPVTVRAICALLDQKCRDVGKDR</sequence>
<protein>
    <submittedName>
        <fullName evidence="3">Nuclease-related domain-containing protein</fullName>
    </submittedName>
</protein>
<evidence type="ECO:0000259" key="2">
    <source>
        <dbReference type="PROSITE" id="PS50965"/>
    </source>
</evidence>
<dbReference type="AlphaFoldDB" id="A0A146GEM3"/>
<feature type="transmembrane region" description="Helical" evidence="1">
    <location>
        <begin position="87"/>
        <end position="106"/>
    </location>
</feature>
<dbReference type="Pfam" id="PF08378">
    <property type="entry name" value="NERD"/>
    <property type="match status" value="1"/>
</dbReference>
<evidence type="ECO:0000256" key="1">
    <source>
        <dbReference type="SAM" id="Phobius"/>
    </source>
</evidence>